<evidence type="ECO:0000313" key="1">
    <source>
        <dbReference type="EMBL" id="JAD34140.1"/>
    </source>
</evidence>
<organism evidence="1">
    <name type="scientific">Arundo donax</name>
    <name type="common">Giant reed</name>
    <name type="synonym">Donax arundinaceus</name>
    <dbReference type="NCBI Taxonomy" id="35708"/>
    <lineage>
        <taxon>Eukaryota</taxon>
        <taxon>Viridiplantae</taxon>
        <taxon>Streptophyta</taxon>
        <taxon>Embryophyta</taxon>
        <taxon>Tracheophyta</taxon>
        <taxon>Spermatophyta</taxon>
        <taxon>Magnoliopsida</taxon>
        <taxon>Liliopsida</taxon>
        <taxon>Poales</taxon>
        <taxon>Poaceae</taxon>
        <taxon>PACMAD clade</taxon>
        <taxon>Arundinoideae</taxon>
        <taxon>Arundineae</taxon>
        <taxon>Arundo</taxon>
    </lineage>
</organism>
<protein>
    <submittedName>
        <fullName evidence="1">Uncharacterized protein</fullName>
    </submittedName>
</protein>
<reference evidence="1" key="2">
    <citation type="journal article" date="2015" name="Data Brief">
        <title>Shoot transcriptome of the giant reed, Arundo donax.</title>
        <authorList>
            <person name="Barrero R.A."/>
            <person name="Guerrero F.D."/>
            <person name="Moolhuijzen P."/>
            <person name="Goolsby J.A."/>
            <person name="Tidwell J."/>
            <person name="Bellgard S.E."/>
            <person name="Bellgard M.I."/>
        </authorList>
    </citation>
    <scope>NUCLEOTIDE SEQUENCE</scope>
    <source>
        <tissue evidence="1">Shoot tissue taken approximately 20 cm above the soil surface</tissue>
    </source>
</reference>
<proteinExistence type="predicted"/>
<sequence length="63" mass="7518">MLPFLIIMLRQNSQVSLLLRPKEKKSSLLVVQVFFSYSKNKMRYICFHIIQRVREVCFLLLAS</sequence>
<dbReference type="AlphaFoldDB" id="A0A0A8ZBR0"/>
<accession>A0A0A8ZBR0</accession>
<dbReference type="EMBL" id="GBRH01263755">
    <property type="protein sequence ID" value="JAD34140.1"/>
    <property type="molecule type" value="Transcribed_RNA"/>
</dbReference>
<reference evidence="1" key="1">
    <citation type="submission" date="2014-09" db="EMBL/GenBank/DDBJ databases">
        <authorList>
            <person name="Magalhaes I.L.F."/>
            <person name="Oliveira U."/>
            <person name="Santos F.R."/>
            <person name="Vidigal T.H.D.A."/>
            <person name="Brescovit A.D."/>
            <person name="Santos A.J."/>
        </authorList>
    </citation>
    <scope>NUCLEOTIDE SEQUENCE</scope>
    <source>
        <tissue evidence="1">Shoot tissue taken approximately 20 cm above the soil surface</tissue>
    </source>
</reference>
<name>A0A0A8ZBR0_ARUDO</name>